<dbReference type="PANTHER" id="PTHR43191:SF2">
    <property type="entry name" value="RRNA METHYLTRANSFERASE 3, MITOCHONDRIAL"/>
    <property type="match status" value="1"/>
</dbReference>
<dbReference type="InterPro" id="IPR029026">
    <property type="entry name" value="tRNA_m1G_MTases_N"/>
</dbReference>
<dbReference type="Gene3D" id="3.40.1280.10">
    <property type="match status" value="1"/>
</dbReference>
<dbReference type="AlphaFoldDB" id="A0A1Q5PNR9"/>
<dbReference type="GO" id="GO:0006396">
    <property type="term" value="P:RNA processing"/>
    <property type="evidence" value="ECO:0007669"/>
    <property type="project" value="InterPro"/>
</dbReference>
<dbReference type="RefSeq" id="WP_075361467.1">
    <property type="nucleotide sequence ID" value="NZ_MPDM01000004.1"/>
</dbReference>
<keyword evidence="6" id="KW-1185">Reference proteome</keyword>
<dbReference type="OrthoDB" id="9794400at2"/>
<protein>
    <recommendedName>
        <fullName evidence="4">RNA 2-O ribose methyltransferase substrate binding domain-containing protein</fullName>
    </recommendedName>
</protein>
<dbReference type="GO" id="GO:0003723">
    <property type="term" value="F:RNA binding"/>
    <property type="evidence" value="ECO:0007669"/>
    <property type="project" value="InterPro"/>
</dbReference>
<reference evidence="6" key="1">
    <citation type="submission" date="2016-11" db="EMBL/GenBank/DDBJ databases">
        <title>Actinomyces gypaetusis sp. nov. isolated from Gypaetus barbatus in Qinghai Tibet Plateau China.</title>
        <authorList>
            <person name="Meng X."/>
        </authorList>
    </citation>
    <scope>NUCLEOTIDE SEQUENCE [LARGE SCALE GENOMIC DNA]</scope>
    <source>
        <strain evidence="6">DSM 15383</strain>
    </source>
</reference>
<sequence>MTTSLFSERVDLLDNPTAGRVSFVAHLSNRKARSKYEQLLVEGPQAVRELVRFAPAAVRDVYVDVELVKHHHDLLVEARKITDFVHPCTRQVVNAMSSDAQGICAVANLEQLPIVSAEQFAAPSNELIMVLARIQDPGNAGTMIRVADAFGAQAVYATSGTVDMTSPKVVRASAGSAFHLPIVTGQFSDLVSALRRDGYQVFGTAVQATLTLDELLASRSQSLQGPVALVFGNEARGLAEDERELCDELLSIPMYGEAESLNVATAAAVITSAVARVRHQS</sequence>
<dbReference type="GO" id="GO:0008173">
    <property type="term" value="F:RNA methyltransferase activity"/>
    <property type="evidence" value="ECO:0007669"/>
    <property type="project" value="InterPro"/>
</dbReference>
<evidence type="ECO:0000259" key="4">
    <source>
        <dbReference type="SMART" id="SM00967"/>
    </source>
</evidence>
<proteinExistence type="inferred from homology"/>
<dbReference type="Pfam" id="PF00588">
    <property type="entry name" value="SpoU_methylase"/>
    <property type="match status" value="1"/>
</dbReference>
<keyword evidence="2" id="KW-0489">Methyltransferase</keyword>
<dbReference type="InterPro" id="IPR013123">
    <property type="entry name" value="SpoU_subst-bd"/>
</dbReference>
<gene>
    <name evidence="5" type="ORF">BM477_04350</name>
</gene>
<dbReference type="InterPro" id="IPR001537">
    <property type="entry name" value="SpoU_MeTrfase"/>
</dbReference>
<dbReference type="PANTHER" id="PTHR43191">
    <property type="entry name" value="RRNA METHYLTRANSFERASE 3"/>
    <property type="match status" value="1"/>
</dbReference>
<dbReference type="STRING" id="156892.BM477_04350"/>
<dbReference type="SMART" id="SM00967">
    <property type="entry name" value="SpoU_sub_bind"/>
    <property type="match status" value="1"/>
</dbReference>
<dbReference type="CDD" id="cd18095">
    <property type="entry name" value="SpoU-like_rRNA-MTase"/>
    <property type="match status" value="1"/>
</dbReference>
<evidence type="ECO:0000256" key="2">
    <source>
        <dbReference type="ARBA" id="ARBA00022603"/>
    </source>
</evidence>
<evidence type="ECO:0000313" key="6">
    <source>
        <dbReference type="Proteomes" id="UP000186465"/>
    </source>
</evidence>
<dbReference type="SUPFAM" id="SSF75217">
    <property type="entry name" value="alpha/beta knot"/>
    <property type="match status" value="1"/>
</dbReference>
<dbReference type="InterPro" id="IPR029028">
    <property type="entry name" value="Alpha/beta_knot_MTases"/>
</dbReference>
<dbReference type="GO" id="GO:0005737">
    <property type="term" value="C:cytoplasm"/>
    <property type="evidence" value="ECO:0007669"/>
    <property type="project" value="UniProtKB-ARBA"/>
</dbReference>
<dbReference type="Gene3D" id="3.30.1330.30">
    <property type="match status" value="1"/>
</dbReference>
<dbReference type="GO" id="GO:0032259">
    <property type="term" value="P:methylation"/>
    <property type="evidence" value="ECO:0007669"/>
    <property type="project" value="UniProtKB-KW"/>
</dbReference>
<accession>A0A1Q5PNR9</accession>
<dbReference type="InterPro" id="IPR051259">
    <property type="entry name" value="rRNA_Methyltransferase"/>
</dbReference>
<evidence type="ECO:0000313" key="5">
    <source>
        <dbReference type="EMBL" id="OKL49228.1"/>
    </source>
</evidence>
<keyword evidence="3" id="KW-0808">Transferase</keyword>
<dbReference type="Proteomes" id="UP000186465">
    <property type="component" value="Unassembled WGS sequence"/>
</dbReference>
<comment type="caution">
    <text evidence="5">The sequence shown here is derived from an EMBL/GenBank/DDBJ whole genome shotgun (WGS) entry which is preliminary data.</text>
</comment>
<organism evidence="5 6">
    <name type="scientific">Boudabousia marimammalium</name>
    <dbReference type="NCBI Taxonomy" id="156892"/>
    <lineage>
        <taxon>Bacteria</taxon>
        <taxon>Bacillati</taxon>
        <taxon>Actinomycetota</taxon>
        <taxon>Actinomycetes</taxon>
        <taxon>Actinomycetales</taxon>
        <taxon>Actinomycetaceae</taxon>
        <taxon>Boudabousia</taxon>
    </lineage>
</organism>
<dbReference type="EMBL" id="MPDM01000004">
    <property type="protein sequence ID" value="OKL49228.1"/>
    <property type="molecule type" value="Genomic_DNA"/>
</dbReference>
<dbReference type="SUPFAM" id="SSF55315">
    <property type="entry name" value="L30e-like"/>
    <property type="match status" value="1"/>
</dbReference>
<name>A0A1Q5PNR9_9ACTO</name>
<comment type="similarity">
    <text evidence="1">Belongs to the class IV-like SAM-binding methyltransferase superfamily. RNA methyltransferase TrmH family.</text>
</comment>
<feature type="domain" description="RNA 2-O ribose methyltransferase substrate binding" evidence="4">
    <location>
        <begin position="40"/>
        <end position="113"/>
    </location>
</feature>
<dbReference type="InterPro" id="IPR029064">
    <property type="entry name" value="Ribosomal_eL30-like_sf"/>
</dbReference>
<evidence type="ECO:0000256" key="1">
    <source>
        <dbReference type="ARBA" id="ARBA00007228"/>
    </source>
</evidence>
<evidence type="ECO:0000256" key="3">
    <source>
        <dbReference type="ARBA" id="ARBA00022679"/>
    </source>
</evidence>